<evidence type="ECO:0000256" key="1">
    <source>
        <dbReference type="ARBA" id="ARBA00001946"/>
    </source>
</evidence>
<keyword evidence="5" id="KW-1185">Reference proteome</keyword>
<dbReference type="EMBL" id="BAAACI010000006">
    <property type="protein sequence ID" value="GAA0773090.1"/>
    <property type="molecule type" value="Genomic_DNA"/>
</dbReference>
<dbReference type="PANTHER" id="PTHR43046">
    <property type="entry name" value="GDP-MANNOSE MANNOSYL HYDROLASE"/>
    <property type="match status" value="1"/>
</dbReference>
<dbReference type="PROSITE" id="PS51462">
    <property type="entry name" value="NUDIX"/>
    <property type="match status" value="1"/>
</dbReference>
<proteinExistence type="predicted"/>
<dbReference type="RefSeq" id="WP_343826167.1">
    <property type="nucleotide sequence ID" value="NZ_BAAACI010000006.1"/>
</dbReference>
<dbReference type="Pfam" id="PF00293">
    <property type="entry name" value="NUDIX"/>
    <property type="match status" value="1"/>
</dbReference>
<keyword evidence="2" id="KW-0378">Hydrolase</keyword>
<dbReference type="Proteomes" id="UP001501047">
    <property type="component" value="Unassembled WGS sequence"/>
</dbReference>
<evidence type="ECO:0000259" key="3">
    <source>
        <dbReference type="PROSITE" id="PS51462"/>
    </source>
</evidence>
<dbReference type="InterPro" id="IPR015797">
    <property type="entry name" value="NUDIX_hydrolase-like_dom_sf"/>
</dbReference>
<sequence length="159" mass="18401">MSVRSAAKAIIINDNKILLNKCFDENNSDYYSLPGGGQNTYETLHEAIVRECLEESGYSVVPVRFSALFEEICDNKKTRELYPEYSHKMYHIFICKLENNDVNKPTEIDDMQLESKWINIEDLNKIHLEPDCLNDNIEKMINSDVPIFLGSKHIPYNHG</sequence>
<dbReference type="PANTHER" id="PTHR43046:SF14">
    <property type="entry name" value="MUTT_NUDIX FAMILY PROTEIN"/>
    <property type="match status" value="1"/>
</dbReference>
<evidence type="ECO:0000313" key="4">
    <source>
        <dbReference type="EMBL" id="GAA0773090.1"/>
    </source>
</evidence>
<dbReference type="Gene3D" id="3.90.79.10">
    <property type="entry name" value="Nucleoside Triphosphate Pyrophosphohydrolase"/>
    <property type="match status" value="1"/>
</dbReference>
<dbReference type="SUPFAM" id="SSF55811">
    <property type="entry name" value="Nudix"/>
    <property type="match status" value="1"/>
</dbReference>
<gene>
    <name evidence="4" type="ORF">GCM10008908_20700</name>
</gene>
<organism evidence="4 5">
    <name type="scientific">Clostridium subterminale</name>
    <dbReference type="NCBI Taxonomy" id="1550"/>
    <lineage>
        <taxon>Bacteria</taxon>
        <taxon>Bacillati</taxon>
        <taxon>Bacillota</taxon>
        <taxon>Clostridia</taxon>
        <taxon>Eubacteriales</taxon>
        <taxon>Clostridiaceae</taxon>
        <taxon>Clostridium</taxon>
    </lineage>
</organism>
<comment type="caution">
    <text evidence="4">The sequence shown here is derived from an EMBL/GenBank/DDBJ whole genome shotgun (WGS) entry which is preliminary data.</text>
</comment>
<comment type="cofactor">
    <cofactor evidence="1">
        <name>Mg(2+)</name>
        <dbReference type="ChEBI" id="CHEBI:18420"/>
    </cofactor>
</comment>
<protein>
    <submittedName>
        <fullName evidence="4">NUDIX domain-containing protein</fullName>
    </submittedName>
</protein>
<evidence type="ECO:0000313" key="5">
    <source>
        <dbReference type="Proteomes" id="UP001501047"/>
    </source>
</evidence>
<reference evidence="4 5" key="1">
    <citation type="journal article" date="2019" name="Int. J. Syst. Evol. Microbiol.">
        <title>The Global Catalogue of Microorganisms (GCM) 10K type strain sequencing project: providing services to taxonomists for standard genome sequencing and annotation.</title>
        <authorList>
            <consortium name="The Broad Institute Genomics Platform"/>
            <consortium name="The Broad Institute Genome Sequencing Center for Infectious Disease"/>
            <person name="Wu L."/>
            <person name="Ma J."/>
        </authorList>
    </citation>
    <scope>NUCLEOTIDE SEQUENCE [LARGE SCALE GENOMIC DNA]</scope>
    <source>
        <strain evidence="4 5">JCM 1417</strain>
    </source>
</reference>
<name>A0ABN1KPW5_CLOSU</name>
<feature type="domain" description="Nudix hydrolase" evidence="3">
    <location>
        <begin position="2"/>
        <end position="142"/>
    </location>
</feature>
<dbReference type="InterPro" id="IPR000086">
    <property type="entry name" value="NUDIX_hydrolase_dom"/>
</dbReference>
<accession>A0ABN1KPW5</accession>
<evidence type="ECO:0000256" key="2">
    <source>
        <dbReference type="ARBA" id="ARBA00022801"/>
    </source>
</evidence>